<dbReference type="AlphaFoldDB" id="A0A1B7LE68"/>
<accession>A0A1B7LE68</accession>
<feature type="transmembrane region" description="Helical" evidence="6">
    <location>
        <begin position="85"/>
        <end position="104"/>
    </location>
</feature>
<sequence>MSKRVNYALFAVVVLAALLLPLTSNDYLIQVATGIAMYAALASSWNLIGGLTGYPSFGNVAFFGLGAVLAAALSVNLHWPYIDAALAAVLGSGLFGLVLGLPLLRLRGHYFSIATLALAEATMAVVTNVNFLGGGQGFSLPLLGSGKIFYYLMLGIAVLAAAGTYLIINSHFGNILLAIKSDELAAQSVGVNTVLAKSTAFALSAVLGAMVGVVYALWQSYIDPPTVFDPGITVFMLVMTLMGGAGTVAGPVLGAVIIGVLTQLAMSFSKNASSLLLGLGIMAVVLFLPRGILGVHRPAKGGERRGARPLRG</sequence>
<gene>
    <name evidence="7" type="ORF">A6M21_11005</name>
</gene>
<dbReference type="PANTHER" id="PTHR30482">
    <property type="entry name" value="HIGH-AFFINITY BRANCHED-CHAIN AMINO ACID TRANSPORT SYSTEM PERMEASE"/>
    <property type="match status" value="1"/>
</dbReference>
<evidence type="ECO:0000256" key="5">
    <source>
        <dbReference type="ARBA" id="ARBA00023136"/>
    </source>
</evidence>
<name>A0A1B7LE68_9FIRM</name>
<organism evidence="7 8">
    <name type="scientific">Desulfotomaculum copahuensis</name>
    <dbReference type="NCBI Taxonomy" id="1838280"/>
    <lineage>
        <taxon>Bacteria</taxon>
        <taxon>Bacillati</taxon>
        <taxon>Bacillota</taxon>
        <taxon>Clostridia</taxon>
        <taxon>Eubacteriales</taxon>
        <taxon>Desulfotomaculaceae</taxon>
        <taxon>Desulfotomaculum</taxon>
    </lineage>
</organism>
<dbReference type="CDD" id="cd06581">
    <property type="entry name" value="TM_PBP1_LivM_like"/>
    <property type="match status" value="1"/>
</dbReference>
<keyword evidence="4 6" id="KW-1133">Transmembrane helix</keyword>
<dbReference type="Proteomes" id="UP000078532">
    <property type="component" value="Unassembled WGS sequence"/>
</dbReference>
<comment type="subcellular location">
    <subcellularLocation>
        <location evidence="1">Cell membrane</location>
        <topology evidence="1">Multi-pass membrane protein</topology>
    </subcellularLocation>
</comment>
<evidence type="ECO:0000313" key="7">
    <source>
        <dbReference type="EMBL" id="OAT81393.1"/>
    </source>
</evidence>
<comment type="caution">
    <text evidence="7">The sequence shown here is derived from an EMBL/GenBank/DDBJ whole genome shotgun (WGS) entry which is preliminary data.</text>
</comment>
<evidence type="ECO:0000313" key="8">
    <source>
        <dbReference type="Proteomes" id="UP000078532"/>
    </source>
</evidence>
<evidence type="ECO:0000256" key="6">
    <source>
        <dbReference type="SAM" id="Phobius"/>
    </source>
</evidence>
<feature type="transmembrane region" description="Helical" evidence="6">
    <location>
        <begin position="234"/>
        <end position="262"/>
    </location>
</feature>
<dbReference type="GO" id="GO:0005886">
    <property type="term" value="C:plasma membrane"/>
    <property type="evidence" value="ECO:0007669"/>
    <property type="project" value="UniProtKB-SubCell"/>
</dbReference>
<dbReference type="RefSeq" id="WP_066668557.1">
    <property type="nucleotide sequence ID" value="NZ_LYVF01000164.1"/>
</dbReference>
<feature type="transmembrane region" description="Helical" evidence="6">
    <location>
        <begin position="274"/>
        <end position="293"/>
    </location>
</feature>
<feature type="transmembrane region" description="Helical" evidence="6">
    <location>
        <begin position="35"/>
        <end position="53"/>
    </location>
</feature>
<proteinExistence type="predicted"/>
<dbReference type="OrthoDB" id="9789927at2"/>
<feature type="transmembrane region" description="Helical" evidence="6">
    <location>
        <begin position="111"/>
        <end position="133"/>
    </location>
</feature>
<evidence type="ECO:0008006" key="9">
    <source>
        <dbReference type="Google" id="ProtNLM"/>
    </source>
</evidence>
<keyword evidence="3 6" id="KW-0812">Transmembrane</keyword>
<evidence type="ECO:0000256" key="4">
    <source>
        <dbReference type="ARBA" id="ARBA00022989"/>
    </source>
</evidence>
<feature type="transmembrane region" description="Helical" evidence="6">
    <location>
        <begin position="148"/>
        <end position="168"/>
    </location>
</feature>
<evidence type="ECO:0000256" key="3">
    <source>
        <dbReference type="ARBA" id="ARBA00022692"/>
    </source>
</evidence>
<dbReference type="GO" id="GO:0015658">
    <property type="term" value="F:branched-chain amino acid transmembrane transporter activity"/>
    <property type="evidence" value="ECO:0007669"/>
    <property type="project" value="InterPro"/>
</dbReference>
<evidence type="ECO:0000256" key="2">
    <source>
        <dbReference type="ARBA" id="ARBA00022475"/>
    </source>
</evidence>
<keyword evidence="2" id="KW-1003">Cell membrane</keyword>
<dbReference type="PANTHER" id="PTHR30482:SF10">
    <property type="entry name" value="HIGH-AFFINITY BRANCHED-CHAIN AMINO ACID TRANSPORT PROTEIN BRAE"/>
    <property type="match status" value="1"/>
</dbReference>
<dbReference type="InterPro" id="IPR043428">
    <property type="entry name" value="LivM-like"/>
</dbReference>
<dbReference type="Pfam" id="PF02653">
    <property type="entry name" value="BPD_transp_2"/>
    <property type="match status" value="1"/>
</dbReference>
<evidence type="ECO:0000256" key="1">
    <source>
        <dbReference type="ARBA" id="ARBA00004651"/>
    </source>
</evidence>
<protein>
    <recommendedName>
        <fullName evidence="9">Branched-chain amino acid ABC transporter permease</fullName>
    </recommendedName>
</protein>
<reference evidence="7 8" key="1">
    <citation type="submission" date="2016-04" db="EMBL/GenBank/DDBJ databases">
        <authorList>
            <person name="Evans L.H."/>
            <person name="Alamgir A."/>
            <person name="Owens N."/>
            <person name="Weber N.D."/>
            <person name="Virtaneva K."/>
            <person name="Barbian K."/>
            <person name="Babar A."/>
            <person name="Rosenke K."/>
        </authorList>
    </citation>
    <scope>NUCLEOTIDE SEQUENCE [LARGE SCALE GENOMIC DNA]</scope>
    <source>
        <strain evidence="7 8">LMa1</strain>
    </source>
</reference>
<dbReference type="EMBL" id="LYVF01000164">
    <property type="protein sequence ID" value="OAT81393.1"/>
    <property type="molecule type" value="Genomic_DNA"/>
</dbReference>
<keyword evidence="5 6" id="KW-0472">Membrane</keyword>
<dbReference type="STRING" id="1838280.A6M21_11005"/>
<dbReference type="InterPro" id="IPR001851">
    <property type="entry name" value="ABC_transp_permease"/>
</dbReference>
<keyword evidence="8" id="KW-1185">Reference proteome</keyword>
<feature type="transmembrane region" description="Helical" evidence="6">
    <location>
        <begin position="60"/>
        <end position="79"/>
    </location>
</feature>
<feature type="transmembrane region" description="Helical" evidence="6">
    <location>
        <begin position="200"/>
        <end position="222"/>
    </location>
</feature>